<protein>
    <recommendedName>
        <fullName evidence="4">Coiled-coil domain-containing protein</fullName>
    </recommendedName>
</protein>
<dbReference type="OrthoDB" id="9994767at2759"/>
<dbReference type="PANTHER" id="PTHR22115:SF1">
    <property type="entry name" value="COILED-COIL DOMAIN-CONTAINING PROTEIN 50"/>
    <property type="match status" value="1"/>
</dbReference>
<reference evidence="5 6" key="1">
    <citation type="journal article" date="2018" name="Nat. Ecol. Evol.">
        <title>Shark genomes provide insights into elasmobranch evolution and the origin of vertebrates.</title>
        <authorList>
            <person name="Hara Y"/>
            <person name="Yamaguchi K"/>
            <person name="Onimaru K"/>
            <person name="Kadota M"/>
            <person name="Koyanagi M"/>
            <person name="Keeley SD"/>
            <person name="Tatsumi K"/>
            <person name="Tanaka K"/>
            <person name="Motone F"/>
            <person name="Kageyama Y"/>
            <person name="Nozu R"/>
            <person name="Adachi N"/>
            <person name="Nishimura O"/>
            <person name="Nakagawa R"/>
            <person name="Tanegashima C"/>
            <person name="Kiyatake I"/>
            <person name="Matsumoto R"/>
            <person name="Murakumo K"/>
            <person name="Nishida K"/>
            <person name="Terakita A"/>
            <person name="Kuratani S"/>
            <person name="Sato K"/>
            <person name="Hyodo S Kuraku.S."/>
        </authorList>
    </citation>
    <scope>NUCLEOTIDE SEQUENCE [LARGE SCALE GENOMIC DNA]</scope>
</reference>
<evidence type="ECO:0000256" key="1">
    <source>
        <dbReference type="ARBA" id="ARBA00023054"/>
    </source>
</evidence>
<dbReference type="InterPro" id="IPR039303">
    <property type="entry name" value="CCDC50"/>
</dbReference>
<dbReference type="PANTHER" id="PTHR22115">
    <property type="entry name" value="C3ORF6 PROTEIN-RELATED"/>
    <property type="match status" value="1"/>
</dbReference>
<dbReference type="Proteomes" id="UP000287033">
    <property type="component" value="Unassembled WGS sequence"/>
</dbReference>
<feature type="coiled-coil region" evidence="2">
    <location>
        <begin position="47"/>
        <end position="114"/>
    </location>
</feature>
<dbReference type="GO" id="GO:0005737">
    <property type="term" value="C:cytoplasm"/>
    <property type="evidence" value="ECO:0007669"/>
    <property type="project" value="TreeGrafter"/>
</dbReference>
<feature type="domain" description="Coiled-coil" evidence="4">
    <location>
        <begin position="4"/>
        <end position="115"/>
    </location>
</feature>
<sequence length="294" mass="34822">MRFVCREFAVREDHSLAHNLQEQEIEHHLASNVQRNRLVQNDLQMAKKLQEEENKKAQIHLQKQQREMERWDNQMAQVIQDELTLESEKKRRQEEKDEAIARKLQEKEEKLRRKHQQEKIGHDPCAVGFEENGGLNPRKDYAMKEAMHGISKMSAKDLEWKDAELARKLQEEEIMAVKSSKRAAQLAQDEEIARLLMEEEKKHSHRKSKEKDPTRKGEEDRRKGSSESRRHDQEKKEVSEYFRSKPRDGSEQLIGKSERPVRPPAYQEESTPQRPPRPASRPSESSQKVSYYRQ</sequence>
<feature type="compositionally biased region" description="Basic and acidic residues" evidence="3">
    <location>
        <begin position="209"/>
        <end position="261"/>
    </location>
</feature>
<feature type="region of interest" description="Disordered" evidence="3">
    <location>
        <begin position="194"/>
        <end position="294"/>
    </location>
</feature>
<keyword evidence="1 2" id="KW-0175">Coiled coil</keyword>
<evidence type="ECO:0000313" key="5">
    <source>
        <dbReference type="EMBL" id="GCC27988.1"/>
    </source>
</evidence>
<dbReference type="EMBL" id="BEZZ01000187">
    <property type="protein sequence ID" value="GCC27988.1"/>
    <property type="molecule type" value="Genomic_DNA"/>
</dbReference>
<evidence type="ECO:0000313" key="6">
    <source>
        <dbReference type="Proteomes" id="UP000287033"/>
    </source>
</evidence>
<keyword evidence="6" id="KW-1185">Reference proteome</keyword>
<dbReference type="OMA" id="SAKDLEW"/>
<evidence type="ECO:0000256" key="3">
    <source>
        <dbReference type="SAM" id="MobiDB-lite"/>
    </source>
</evidence>
<comment type="caution">
    <text evidence="5">The sequence shown here is derived from an EMBL/GenBank/DDBJ whole genome shotgun (WGS) entry which is preliminary data.</text>
</comment>
<dbReference type="Pfam" id="PF15295">
    <property type="entry name" value="CCDC50_N"/>
    <property type="match status" value="1"/>
</dbReference>
<name>A0A401SC61_CHIPU</name>
<organism evidence="5 6">
    <name type="scientific">Chiloscyllium punctatum</name>
    <name type="common">Brownbanded bambooshark</name>
    <name type="synonym">Hemiscyllium punctatum</name>
    <dbReference type="NCBI Taxonomy" id="137246"/>
    <lineage>
        <taxon>Eukaryota</taxon>
        <taxon>Metazoa</taxon>
        <taxon>Chordata</taxon>
        <taxon>Craniata</taxon>
        <taxon>Vertebrata</taxon>
        <taxon>Chondrichthyes</taxon>
        <taxon>Elasmobranchii</taxon>
        <taxon>Galeomorphii</taxon>
        <taxon>Galeoidea</taxon>
        <taxon>Orectolobiformes</taxon>
        <taxon>Hemiscylliidae</taxon>
        <taxon>Chiloscyllium</taxon>
    </lineage>
</organism>
<accession>A0A401SC61</accession>
<evidence type="ECO:0000256" key="2">
    <source>
        <dbReference type="SAM" id="Coils"/>
    </source>
</evidence>
<dbReference type="InterPro" id="IPR029311">
    <property type="entry name" value="CCDC50_N"/>
</dbReference>
<dbReference type="GO" id="GO:0031625">
    <property type="term" value="F:ubiquitin protein ligase binding"/>
    <property type="evidence" value="ECO:0007669"/>
    <property type="project" value="TreeGrafter"/>
</dbReference>
<evidence type="ECO:0000259" key="4">
    <source>
        <dbReference type="Pfam" id="PF15295"/>
    </source>
</evidence>
<dbReference type="AlphaFoldDB" id="A0A401SC61"/>
<proteinExistence type="predicted"/>
<gene>
    <name evidence="5" type="ORF">chiPu_0006414</name>
</gene>